<feature type="compositionally biased region" description="Basic residues" evidence="3">
    <location>
        <begin position="614"/>
        <end position="624"/>
    </location>
</feature>
<feature type="compositionally biased region" description="Low complexity" evidence="3">
    <location>
        <begin position="468"/>
        <end position="479"/>
    </location>
</feature>
<sequence length="624" mass="68626">MPATNGHTNGHTNGTNGHGGNTLCSIDEFTSQKYDFLVIGGGIAGCCIAARLTEDPSITVGVLEAGKSFLDDPNVSTPSLYPTLIGRKEYDWCMTSTLQPNAGGKVYSMPRGKGLGGSSAINYLMYVRGSRNDYEGWAEVCGDKSWGWKGLAPYFRKHQTLDKTELKSKDPQFHPHGELEKYHGSNGPIHTSFNDYIDFASLLEYMPLEVDFAEAAYEVSGTKRTIKDAWSGDHLGFYSSLGAVDRSKDRGRRSYAATGYIRPNARRPNLKVLTEAHAIKILLENKTAKGVEFIHGGQKYQVPASREIVLSAGVIQTPQILELSGIGDPEVLQKAGIPCIIENKEVSANFQDHILGGLLYDLKPGIDSMDALRGDEFLKAQQDAYEKDQSGVYASPGMMMGFVSYASVATPQEIKNTVAAIKKNSLAKTDFEKAQEKVIVSQDPWRITKNTVPSQSVANQGTRSSQRATPTPANAPMPNRQSKQLRRAPNKPTDNTAHVPPKTRKRQARVQEQRTSDAIEDEVLQPKHHSTRQRKVYEKERASRRLAREPPQFGMFAEQSVAPPLHEPLVRNPLNASQPNSSSLRNRAPPKKSIAAKGAKPRGISKSGREGTNRPKRSKNQSED</sequence>
<gene>
    <name evidence="5" type="ORF">PAC_01317</name>
</gene>
<feature type="compositionally biased region" description="Polar residues" evidence="3">
    <location>
        <begin position="450"/>
        <end position="467"/>
    </location>
</feature>
<evidence type="ECO:0000256" key="1">
    <source>
        <dbReference type="ARBA" id="ARBA00010790"/>
    </source>
</evidence>
<keyword evidence="2" id="KW-0274">FAD</keyword>
<keyword evidence="2" id="KW-0285">Flavoprotein</keyword>
<dbReference type="Proteomes" id="UP000184330">
    <property type="component" value="Unassembled WGS sequence"/>
</dbReference>
<dbReference type="SUPFAM" id="SSF51905">
    <property type="entry name" value="FAD/NAD(P)-binding domain"/>
    <property type="match status" value="1"/>
</dbReference>
<keyword evidence="6" id="KW-1185">Reference proteome</keyword>
<protein>
    <recommendedName>
        <fullName evidence="4">Glucose-methanol-choline oxidoreductase N-terminal domain-containing protein</fullName>
    </recommendedName>
</protein>
<dbReference type="PANTHER" id="PTHR11552">
    <property type="entry name" value="GLUCOSE-METHANOL-CHOLINE GMC OXIDOREDUCTASE"/>
    <property type="match status" value="1"/>
</dbReference>
<proteinExistence type="inferred from homology"/>
<dbReference type="EMBL" id="FJOG01000002">
    <property type="protein sequence ID" value="CZR51441.1"/>
    <property type="molecule type" value="Genomic_DNA"/>
</dbReference>
<feature type="compositionally biased region" description="Polar residues" evidence="3">
    <location>
        <begin position="574"/>
        <end position="585"/>
    </location>
</feature>
<dbReference type="GO" id="GO:0050660">
    <property type="term" value="F:flavin adenine dinucleotide binding"/>
    <property type="evidence" value="ECO:0007669"/>
    <property type="project" value="InterPro"/>
</dbReference>
<dbReference type="STRING" id="576137.A0A1L7WF84"/>
<organism evidence="5 6">
    <name type="scientific">Phialocephala subalpina</name>
    <dbReference type="NCBI Taxonomy" id="576137"/>
    <lineage>
        <taxon>Eukaryota</taxon>
        <taxon>Fungi</taxon>
        <taxon>Dikarya</taxon>
        <taxon>Ascomycota</taxon>
        <taxon>Pezizomycotina</taxon>
        <taxon>Leotiomycetes</taxon>
        <taxon>Helotiales</taxon>
        <taxon>Mollisiaceae</taxon>
        <taxon>Phialocephala</taxon>
        <taxon>Phialocephala fortinii species complex</taxon>
    </lineage>
</organism>
<dbReference type="GO" id="GO:0016614">
    <property type="term" value="F:oxidoreductase activity, acting on CH-OH group of donors"/>
    <property type="evidence" value="ECO:0007669"/>
    <property type="project" value="InterPro"/>
</dbReference>
<dbReference type="OrthoDB" id="269227at2759"/>
<evidence type="ECO:0000313" key="6">
    <source>
        <dbReference type="Proteomes" id="UP000184330"/>
    </source>
</evidence>
<name>A0A1L7WF84_9HELO</name>
<dbReference type="InterPro" id="IPR012132">
    <property type="entry name" value="GMC_OxRdtase"/>
</dbReference>
<dbReference type="InterPro" id="IPR036188">
    <property type="entry name" value="FAD/NAD-bd_sf"/>
</dbReference>
<evidence type="ECO:0000256" key="2">
    <source>
        <dbReference type="RuleBase" id="RU003968"/>
    </source>
</evidence>
<evidence type="ECO:0000256" key="3">
    <source>
        <dbReference type="SAM" id="MobiDB-lite"/>
    </source>
</evidence>
<evidence type="ECO:0000259" key="4">
    <source>
        <dbReference type="PROSITE" id="PS00623"/>
    </source>
</evidence>
<dbReference type="InterPro" id="IPR000172">
    <property type="entry name" value="GMC_OxRdtase_N"/>
</dbReference>
<feature type="compositionally biased region" description="Basic and acidic residues" evidence="3">
    <location>
        <begin position="535"/>
        <end position="548"/>
    </location>
</feature>
<feature type="domain" description="Glucose-methanol-choline oxidoreductase N-terminal" evidence="4">
    <location>
        <begin position="112"/>
        <end position="135"/>
    </location>
</feature>
<dbReference type="Gene3D" id="3.50.50.60">
    <property type="entry name" value="FAD/NAD(P)-binding domain"/>
    <property type="match status" value="1"/>
</dbReference>
<dbReference type="Pfam" id="PF00732">
    <property type="entry name" value="GMC_oxred_N"/>
    <property type="match status" value="1"/>
</dbReference>
<accession>A0A1L7WF84</accession>
<reference evidence="5 6" key="1">
    <citation type="submission" date="2016-03" db="EMBL/GenBank/DDBJ databases">
        <authorList>
            <person name="Ploux O."/>
        </authorList>
    </citation>
    <scope>NUCLEOTIDE SEQUENCE [LARGE SCALE GENOMIC DNA]</scope>
    <source>
        <strain evidence="5 6">UAMH 11012</strain>
    </source>
</reference>
<comment type="similarity">
    <text evidence="1 2">Belongs to the GMC oxidoreductase family.</text>
</comment>
<dbReference type="PROSITE" id="PS00623">
    <property type="entry name" value="GMC_OXRED_1"/>
    <property type="match status" value="1"/>
</dbReference>
<dbReference type="AlphaFoldDB" id="A0A1L7WF84"/>
<dbReference type="PANTHER" id="PTHR11552:SF210">
    <property type="entry name" value="GLUCOSE-METHANOL-CHOLINE OXIDOREDUCTASE N-TERMINAL DOMAIN-CONTAINING PROTEIN-RELATED"/>
    <property type="match status" value="1"/>
</dbReference>
<dbReference type="Gene3D" id="3.30.560.10">
    <property type="entry name" value="Glucose Oxidase, domain 3"/>
    <property type="match status" value="1"/>
</dbReference>
<feature type="region of interest" description="Disordered" evidence="3">
    <location>
        <begin position="450"/>
        <end position="624"/>
    </location>
</feature>
<evidence type="ECO:0000313" key="5">
    <source>
        <dbReference type="EMBL" id="CZR51441.1"/>
    </source>
</evidence>